<feature type="transmembrane region" description="Helical" evidence="6">
    <location>
        <begin position="408"/>
        <end position="430"/>
    </location>
</feature>
<dbReference type="PANTHER" id="PTHR43791">
    <property type="entry name" value="PERMEASE-RELATED"/>
    <property type="match status" value="1"/>
</dbReference>
<feature type="transmembrane region" description="Helical" evidence="6">
    <location>
        <begin position="286"/>
        <end position="307"/>
    </location>
</feature>
<feature type="transmembrane region" description="Helical" evidence="6">
    <location>
        <begin position="376"/>
        <end position="396"/>
    </location>
</feature>
<comment type="caution">
    <text evidence="8">The sequence shown here is derived from an EMBL/GenBank/DDBJ whole genome shotgun (WGS) entry which is preliminary data.</text>
</comment>
<keyword evidence="9" id="KW-1185">Reference proteome</keyword>
<evidence type="ECO:0000259" key="7">
    <source>
        <dbReference type="PROSITE" id="PS50850"/>
    </source>
</evidence>
<reference evidence="8 9" key="1">
    <citation type="submission" date="2013-03" db="EMBL/GenBank/DDBJ databases">
        <title>The Genome Sequence of Exophiala aquamarina CBS 119918.</title>
        <authorList>
            <consortium name="The Broad Institute Genomics Platform"/>
            <person name="Cuomo C."/>
            <person name="de Hoog S."/>
            <person name="Gorbushina A."/>
            <person name="Walker B."/>
            <person name="Young S.K."/>
            <person name="Zeng Q."/>
            <person name="Gargeya S."/>
            <person name="Fitzgerald M."/>
            <person name="Haas B."/>
            <person name="Abouelleil A."/>
            <person name="Allen A.W."/>
            <person name="Alvarado L."/>
            <person name="Arachchi H.M."/>
            <person name="Berlin A.M."/>
            <person name="Chapman S.B."/>
            <person name="Gainer-Dewar J."/>
            <person name="Goldberg J."/>
            <person name="Griggs A."/>
            <person name="Gujja S."/>
            <person name="Hansen M."/>
            <person name="Howarth C."/>
            <person name="Imamovic A."/>
            <person name="Ireland A."/>
            <person name="Larimer J."/>
            <person name="McCowan C."/>
            <person name="Murphy C."/>
            <person name="Pearson M."/>
            <person name="Poon T.W."/>
            <person name="Priest M."/>
            <person name="Roberts A."/>
            <person name="Saif S."/>
            <person name="Shea T."/>
            <person name="Sisk P."/>
            <person name="Sykes S."/>
            <person name="Wortman J."/>
            <person name="Nusbaum C."/>
            <person name="Birren B."/>
        </authorList>
    </citation>
    <scope>NUCLEOTIDE SEQUENCE [LARGE SCALE GENOMIC DNA]</scope>
    <source>
        <strain evidence="8 9">CBS 119918</strain>
    </source>
</reference>
<dbReference type="SUPFAM" id="SSF103473">
    <property type="entry name" value="MFS general substrate transporter"/>
    <property type="match status" value="1"/>
</dbReference>
<feature type="transmembrane region" description="Helical" evidence="6">
    <location>
        <begin position="352"/>
        <end position="370"/>
    </location>
</feature>
<evidence type="ECO:0000256" key="1">
    <source>
        <dbReference type="ARBA" id="ARBA00004141"/>
    </source>
</evidence>
<dbReference type="InterPro" id="IPR020846">
    <property type="entry name" value="MFS_dom"/>
</dbReference>
<evidence type="ECO:0000256" key="4">
    <source>
        <dbReference type="ARBA" id="ARBA00022989"/>
    </source>
</evidence>
<keyword evidence="5 6" id="KW-0472">Membrane</keyword>
<accession>A0A072PMR5</accession>
<name>A0A072PMR5_9EURO</name>
<feature type="domain" description="Major facilitator superfamily (MFS) profile" evidence="7">
    <location>
        <begin position="52"/>
        <end position="469"/>
    </location>
</feature>
<sequence length="478" mass="53051">MAVDKDPVDKLAYVSNEAAEAISSSDEGYPEPNQPLDPELEKRVLLKIDHWLVGFYSLVYVFRVIDSANYSNAAIINLEHGTGIKKQLGLTPGQWAWTLSIFSYSYLLFEPSNTLLLKLFKPSRWMFVLILAWGISACSSAAAQSFQGMMCVRFAIGMAEAGFYPAVLYHWSFFYLPSELPRRMALFYSVGQLSNALSGLLAFAIGFMDGLGGLAGWRWLFLLEGLPAIILSFVAFGLPDYPETARFLTAEERAFLAKRLAATAPKGTKGHWDWTSLRELFKNPTLYTFSLYWTCHGIGGFGVNYALPTVVYQLGFTTTSKSQLMNIPPYVSCFLFLNTMGYLISRKRIRPWVAAATIESTIIICYIILVTVDQPVVRYLSLIVAVSCAGSAYPVIWPERIRALEGTVAAGIGIGLTNACAQWSGIVGPHVYSTIYGPRYRVSYAVCLSILVVGIASILITWSLVRRKDQKRRAQAQA</sequence>
<dbReference type="OrthoDB" id="2985014at2759"/>
<dbReference type="HOGENOM" id="CLU_001265_0_1_1"/>
<dbReference type="AlphaFoldDB" id="A0A072PMR5"/>
<evidence type="ECO:0000256" key="5">
    <source>
        <dbReference type="ARBA" id="ARBA00023136"/>
    </source>
</evidence>
<dbReference type="EMBL" id="AMGV01000005">
    <property type="protein sequence ID" value="KEF56790.1"/>
    <property type="molecule type" value="Genomic_DNA"/>
</dbReference>
<dbReference type="Proteomes" id="UP000027920">
    <property type="component" value="Unassembled WGS sequence"/>
</dbReference>
<feature type="transmembrane region" description="Helical" evidence="6">
    <location>
        <begin position="152"/>
        <end position="173"/>
    </location>
</feature>
<dbReference type="InterPro" id="IPR036259">
    <property type="entry name" value="MFS_trans_sf"/>
</dbReference>
<feature type="transmembrane region" description="Helical" evidence="6">
    <location>
        <begin position="185"/>
        <end position="207"/>
    </location>
</feature>
<evidence type="ECO:0000313" key="9">
    <source>
        <dbReference type="Proteomes" id="UP000027920"/>
    </source>
</evidence>
<evidence type="ECO:0000256" key="2">
    <source>
        <dbReference type="ARBA" id="ARBA00022448"/>
    </source>
</evidence>
<evidence type="ECO:0000256" key="3">
    <source>
        <dbReference type="ARBA" id="ARBA00022692"/>
    </source>
</evidence>
<gene>
    <name evidence="8" type="ORF">A1O9_06980</name>
</gene>
<proteinExistence type="predicted"/>
<feature type="transmembrane region" description="Helical" evidence="6">
    <location>
        <begin position="327"/>
        <end position="345"/>
    </location>
</feature>
<dbReference type="GO" id="GO:0016020">
    <property type="term" value="C:membrane"/>
    <property type="evidence" value="ECO:0007669"/>
    <property type="project" value="UniProtKB-SubCell"/>
</dbReference>
<feature type="transmembrane region" description="Helical" evidence="6">
    <location>
        <begin position="442"/>
        <end position="465"/>
    </location>
</feature>
<feature type="transmembrane region" description="Helical" evidence="6">
    <location>
        <begin position="125"/>
        <end position="146"/>
    </location>
</feature>
<dbReference type="PANTHER" id="PTHR43791:SF51">
    <property type="entry name" value="MAJOR FACILITATOR SUPERFAMILY (MFS) PROFILE DOMAIN-CONTAINING PROTEIN"/>
    <property type="match status" value="1"/>
</dbReference>
<dbReference type="Pfam" id="PF07690">
    <property type="entry name" value="MFS_1"/>
    <property type="match status" value="1"/>
</dbReference>
<dbReference type="GeneID" id="25281894"/>
<dbReference type="VEuPathDB" id="FungiDB:A1O9_06980"/>
<evidence type="ECO:0000313" key="8">
    <source>
        <dbReference type="EMBL" id="KEF56790.1"/>
    </source>
</evidence>
<organism evidence="8 9">
    <name type="scientific">Exophiala aquamarina CBS 119918</name>
    <dbReference type="NCBI Taxonomy" id="1182545"/>
    <lineage>
        <taxon>Eukaryota</taxon>
        <taxon>Fungi</taxon>
        <taxon>Dikarya</taxon>
        <taxon>Ascomycota</taxon>
        <taxon>Pezizomycotina</taxon>
        <taxon>Eurotiomycetes</taxon>
        <taxon>Chaetothyriomycetidae</taxon>
        <taxon>Chaetothyriales</taxon>
        <taxon>Herpotrichiellaceae</taxon>
        <taxon>Exophiala</taxon>
    </lineage>
</organism>
<dbReference type="RefSeq" id="XP_013259380.1">
    <property type="nucleotide sequence ID" value="XM_013403926.1"/>
</dbReference>
<keyword evidence="3 6" id="KW-0812">Transmembrane</keyword>
<dbReference type="GO" id="GO:0022857">
    <property type="term" value="F:transmembrane transporter activity"/>
    <property type="evidence" value="ECO:0007669"/>
    <property type="project" value="InterPro"/>
</dbReference>
<dbReference type="InterPro" id="IPR011701">
    <property type="entry name" value="MFS"/>
</dbReference>
<protein>
    <recommendedName>
        <fullName evidence="7">Major facilitator superfamily (MFS) profile domain-containing protein</fullName>
    </recommendedName>
</protein>
<dbReference type="Gene3D" id="1.20.1250.20">
    <property type="entry name" value="MFS general substrate transporter like domains"/>
    <property type="match status" value="2"/>
</dbReference>
<dbReference type="PROSITE" id="PS50850">
    <property type="entry name" value="MFS"/>
    <property type="match status" value="1"/>
</dbReference>
<comment type="subcellular location">
    <subcellularLocation>
        <location evidence="1">Membrane</location>
        <topology evidence="1">Multi-pass membrane protein</topology>
    </subcellularLocation>
</comment>
<keyword evidence="2" id="KW-0813">Transport</keyword>
<feature type="transmembrane region" description="Helical" evidence="6">
    <location>
        <begin position="219"/>
        <end position="238"/>
    </location>
</feature>
<evidence type="ECO:0000256" key="6">
    <source>
        <dbReference type="SAM" id="Phobius"/>
    </source>
</evidence>
<keyword evidence="4 6" id="KW-1133">Transmembrane helix</keyword>